<comment type="caution">
    <text evidence="8">The sequence shown here is derived from an EMBL/GenBank/DDBJ whole genome shotgun (WGS) entry which is preliminary data.</text>
</comment>
<feature type="domain" description="Glutaredoxin" evidence="7">
    <location>
        <begin position="126"/>
        <end position="189"/>
    </location>
</feature>
<keyword evidence="9" id="KW-1185">Reference proteome</keyword>
<dbReference type="EMBL" id="PKMF04000339">
    <property type="protein sequence ID" value="KAK7837003.1"/>
    <property type="molecule type" value="Genomic_DNA"/>
</dbReference>
<dbReference type="Gene3D" id="3.40.30.10">
    <property type="entry name" value="Glutaredoxin"/>
    <property type="match status" value="1"/>
</dbReference>
<dbReference type="AlphaFoldDB" id="A0AAW0KCC0"/>
<dbReference type="InterPro" id="IPR002109">
    <property type="entry name" value="Glutaredoxin"/>
</dbReference>
<dbReference type="PROSITE" id="PS51354">
    <property type="entry name" value="GLUTAREDOXIN_2"/>
    <property type="match status" value="1"/>
</dbReference>
<protein>
    <submittedName>
        <fullName evidence="8">Monothiol glutaredoxin-s14</fullName>
    </submittedName>
</protein>
<dbReference type="FunFam" id="3.40.30.10:FF:000005">
    <property type="entry name" value="Glutaredoxin 5"/>
    <property type="match status" value="1"/>
</dbReference>
<evidence type="ECO:0000313" key="8">
    <source>
        <dbReference type="EMBL" id="KAK7837003.1"/>
    </source>
</evidence>
<evidence type="ECO:0000313" key="9">
    <source>
        <dbReference type="Proteomes" id="UP000237347"/>
    </source>
</evidence>
<dbReference type="PANTHER" id="PTHR10293:SF72">
    <property type="entry name" value="MONOTHIOL GLUTAREDOXIN-S14, CHLOROPLASTIC"/>
    <property type="match status" value="1"/>
</dbReference>
<dbReference type="Pfam" id="PF00462">
    <property type="entry name" value="Glutaredoxin"/>
    <property type="match status" value="1"/>
</dbReference>
<dbReference type="GO" id="GO:0046872">
    <property type="term" value="F:metal ion binding"/>
    <property type="evidence" value="ECO:0007669"/>
    <property type="project" value="UniProtKB-KW"/>
</dbReference>
<keyword evidence="6" id="KW-0676">Redox-active center</keyword>
<dbReference type="PANTHER" id="PTHR10293">
    <property type="entry name" value="GLUTAREDOXIN FAMILY MEMBER"/>
    <property type="match status" value="1"/>
</dbReference>
<evidence type="ECO:0000256" key="3">
    <source>
        <dbReference type="ARBA" id="ARBA00022723"/>
    </source>
</evidence>
<keyword evidence="4" id="KW-0408">Iron</keyword>
<proteinExistence type="inferred from homology"/>
<evidence type="ECO:0000256" key="4">
    <source>
        <dbReference type="ARBA" id="ARBA00023004"/>
    </source>
</evidence>
<evidence type="ECO:0000256" key="5">
    <source>
        <dbReference type="ARBA" id="ARBA00023014"/>
    </source>
</evidence>
<evidence type="ECO:0000256" key="6">
    <source>
        <dbReference type="ARBA" id="ARBA00023284"/>
    </source>
</evidence>
<organism evidence="8 9">
    <name type="scientific">Quercus suber</name>
    <name type="common">Cork oak</name>
    <dbReference type="NCBI Taxonomy" id="58331"/>
    <lineage>
        <taxon>Eukaryota</taxon>
        <taxon>Viridiplantae</taxon>
        <taxon>Streptophyta</taxon>
        <taxon>Embryophyta</taxon>
        <taxon>Tracheophyta</taxon>
        <taxon>Spermatophyta</taxon>
        <taxon>Magnoliopsida</taxon>
        <taxon>eudicotyledons</taxon>
        <taxon>Gunneridae</taxon>
        <taxon>Pentapetalae</taxon>
        <taxon>rosids</taxon>
        <taxon>fabids</taxon>
        <taxon>Fagales</taxon>
        <taxon>Fagaceae</taxon>
        <taxon>Quercus</taxon>
    </lineage>
</organism>
<name>A0AAW0KCC0_QUESU</name>
<dbReference type="CDD" id="cd03028">
    <property type="entry name" value="GRX_PICOT_like"/>
    <property type="match status" value="1"/>
</dbReference>
<dbReference type="Proteomes" id="UP000237347">
    <property type="component" value="Unassembled WGS sequence"/>
</dbReference>
<gene>
    <name evidence="8" type="primary">GRXS14</name>
    <name evidence="8" type="ORF">CFP56_021830</name>
</gene>
<sequence length="244" mass="27174">MSCVLGFETTAAIASSFPVSSVTKTTSTNIHSTLLHCPTRPLTFTSSSSFSSRTILNGSSSTRLASIRCFSDKAKLEWESRFAVLGMTNCTVGPIVIMKENRTGLPSVLTPELKTTLDKVVTSHKVVLFMKGTKDFPQCGFSNTVVQILRSFNVPFETINILENEILRQGLKQYSNWPTFPQLYIEGEFFGGCDITVDYWSLDYIGDLENYGNLVWDEAICDHFIESLDCASRIYKDCFGKTST</sequence>
<keyword evidence="2" id="KW-0001">2Fe-2S</keyword>
<evidence type="ECO:0000259" key="7">
    <source>
        <dbReference type="Pfam" id="PF00462"/>
    </source>
</evidence>
<keyword evidence="3" id="KW-0479">Metal-binding</keyword>
<evidence type="ECO:0000256" key="2">
    <source>
        <dbReference type="ARBA" id="ARBA00022714"/>
    </source>
</evidence>
<dbReference type="SUPFAM" id="SSF52833">
    <property type="entry name" value="Thioredoxin-like"/>
    <property type="match status" value="1"/>
</dbReference>
<accession>A0AAW0KCC0</accession>
<evidence type="ECO:0000256" key="1">
    <source>
        <dbReference type="ARBA" id="ARBA00008983"/>
    </source>
</evidence>
<dbReference type="InterPro" id="IPR033658">
    <property type="entry name" value="GRX_PICOT-like"/>
</dbReference>
<reference evidence="8 9" key="1">
    <citation type="journal article" date="2018" name="Sci. Data">
        <title>The draft genome sequence of cork oak.</title>
        <authorList>
            <person name="Ramos A.M."/>
            <person name="Usie A."/>
            <person name="Barbosa P."/>
            <person name="Barros P.M."/>
            <person name="Capote T."/>
            <person name="Chaves I."/>
            <person name="Simoes F."/>
            <person name="Abreu I."/>
            <person name="Carrasquinho I."/>
            <person name="Faro C."/>
            <person name="Guimaraes J.B."/>
            <person name="Mendonca D."/>
            <person name="Nobrega F."/>
            <person name="Rodrigues L."/>
            <person name="Saibo N.J.M."/>
            <person name="Varela M.C."/>
            <person name="Egas C."/>
            <person name="Matos J."/>
            <person name="Miguel C.M."/>
            <person name="Oliveira M.M."/>
            <person name="Ricardo C.P."/>
            <person name="Goncalves S."/>
        </authorList>
    </citation>
    <scope>NUCLEOTIDE SEQUENCE [LARGE SCALE GENOMIC DNA]</scope>
    <source>
        <strain evidence="9">cv. HL8</strain>
    </source>
</reference>
<keyword evidence="5" id="KW-0411">Iron-sulfur</keyword>
<dbReference type="GO" id="GO:0051537">
    <property type="term" value="F:2 iron, 2 sulfur cluster binding"/>
    <property type="evidence" value="ECO:0007669"/>
    <property type="project" value="UniProtKB-KW"/>
</dbReference>
<dbReference type="InterPro" id="IPR004480">
    <property type="entry name" value="Monothiol_GRX-rel"/>
</dbReference>
<comment type="similarity">
    <text evidence="1">Belongs to the glutaredoxin family. CGFS subfamily.</text>
</comment>
<dbReference type="NCBIfam" id="TIGR00365">
    <property type="entry name" value="Grx4 family monothiol glutaredoxin"/>
    <property type="match status" value="1"/>
</dbReference>
<dbReference type="InterPro" id="IPR036249">
    <property type="entry name" value="Thioredoxin-like_sf"/>
</dbReference>